<protein>
    <submittedName>
        <fullName evidence="1">Uncharacterized protein</fullName>
    </submittedName>
</protein>
<accession>S7WVY9</accession>
<evidence type="ECO:0000313" key="2">
    <source>
        <dbReference type="Proteomes" id="UP000014974"/>
    </source>
</evidence>
<sequence length="41" mass="4846">MKNAHKSLKLFFQKYQTLTPTIWGVNFTFSKLVFLRNNGLI</sequence>
<dbReference type="Proteomes" id="UP000014974">
    <property type="component" value="Unassembled WGS sequence"/>
</dbReference>
<comment type="caution">
    <text evidence="1">The sequence shown here is derived from an EMBL/GenBank/DDBJ whole genome shotgun (WGS) entry which is preliminary data.</text>
</comment>
<gene>
    <name evidence="1" type="ORF">ADICYQ_2668</name>
</gene>
<dbReference type="EMBL" id="ATNM01000107">
    <property type="protein sequence ID" value="EPR68198.1"/>
    <property type="molecule type" value="Genomic_DNA"/>
</dbReference>
<organism evidence="1 2">
    <name type="scientific">Cyclobacterium qasimii M12-11B</name>
    <dbReference type="NCBI Taxonomy" id="641524"/>
    <lineage>
        <taxon>Bacteria</taxon>
        <taxon>Pseudomonadati</taxon>
        <taxon>Bacteroidota</taxon>
        <taxon>Cytophagia</taxon>
        <taxon>Cytophagales</taxon>
        <taxon>Cyclobacteriaceae</taxon>
        <taxon>Cyclobacterium</taxon>
    </lineage>
</organism>
<evidence type="ECO:0000313" key="1">
    <source>
        <dbReference type="EMBL" id="EPR68198.1"/>
    </source>
</evidence>
<reference evidence="1 2" key="1">
    <citation type="journal article" date="2013" name="Genome Announc.">
        <title>Draft Genome Sequence of Cyclobacterium qasimii Strain M12-11BT, Isolated from Arctic Marine Sediment.</title>
        <authorList>
            <person name="Shivaji S."/>
            <person name="Ara S."/>
            <person name="Singh A."/>
            <person name="Kumar Pinnaka A."/>
        </authorList>
    </citation>
    <scope>NUCLEOTIDE SEQUENCE [LARGE SCALE GENOMIC DNA]</scope>
    <source>
        <strain evidence="1 2">M12-11B</strain>
    </source>
</reference>
<proteinExistence type="predicted"/>
<dbReference type="AlphaFoldDB" id="S7WVY9"/>
<name>S7WVY9_9BACT</name>